<dbReference type="SUPFAM" id="SSF53474">
    <property type="entry name" value="alpha/beta-Hydrolases"/>
    <property type="match status" value="1"/>
</dbReference>
<accession>D7FYR7</accession>
<keyword evidence="1" id="KW-0378">Hydrolase</keyword>
<dbReference type="PANTHER" id="PTHR45792">
    <property type="entry name" value="DIACYLGLYCEROL LIPASE HOMOLOG-RELATED"/>
    <property type="match status" value="1"/>
</dbReference>
<keyword evidence="3" id="KW-0443">Lipid metabolism</keyword>
<dbReference type="Proteomes" id="UP000002630">
    <property type="component" value="Linkage Group LG33"/>
</dbReference>
<evidence type="ECO:0000313" key="5">
    <source>
        <dbReference type="EMBL" id="CBJ26559.1"/>
    </source>
</evidence>
<dbReference type="GO" id="GO:0016042">
    <property type="term" value="P:lipid catabolic process"/>
    <property type="evidence" value="ECO:0007669"/>
    <property type="project" value="UniProtKB-KW"/>
</dbReference>
<feature type="region of interest" description="Disordered" evidence="4">
    <location>
        <begin position="450"/>
        <end position="473"/>
    </location>
</feature>
<dbReference type="CDD" id="cd00519">
    <property type="entry name" value="Lipase_3"/>
    <property type="match status" value="1"/>
</dbReference>
<sequence>MEKKYENFCRSAVKVLAWCSCAFNVFGGGEQEADFAHVSRVFGRMLSARRYVDVVATDVAAGLILLRHVQKAEDYKRRDKLRGGSGKASFSTPVTTEPSHTDVVGSDAPRSANATPSSSSRGTAAAERSTAADAYQGGEGTSMEGSGLVGKAGGGGGGGRRRRRRLPGRVPLSERSQEHRKYYKVSPDESVLDLTDGGEDWRVLQDVAHFISYANVMYSVWGTLIIDPWSGLRRIIRRSGSWCPKFISRRGARHRESLFRADSSTSRLTTGRSSSAGSLKSSSKHSSSRVGGRGIGRGTRSISYVQADGGGDANDNAERGAGAAGLPSLCEAEIRGDNWWGSHETALRSELPDGAELVLAHFNNCLDETPYCVVVDHTWQSIIITIRGTHSFEDFLVDAMAEPQSLENAGLEWGFDGRNMHAHQGILRRAEWIRRDLETSGVLHLLLGTAPTGGGGPAGGEGRGGSGRWEKGTSMRTRDGVRFSSLAPLASAIGGSGFCSGYTVRAVGHSLGGGVAALLALLMKPVYPGVKALAATETMVTSVVLNDDVVPRMSAQSIELLADQGLQIIGRSRVSKLFGMRSLLLTEKKAHRPERYLEVPDEPAAEGLEGVMQNAEKAAEGVQEQLAVPLVGGRRPSETPRMEAGGFGDSERRVSTGKGEGGGARVSGGDEEGVGDEELRYHRQLRRYREHLQQERGSRQHLHRLRLPGRILHLVNTDFVTEKVMTEACENGCLWSCCSAFSPLRTEDEVSACCCTPGIGERRKRVFTPVWSSPNDLGEIRVTPAFLVDHSPDEILKAVDETVRDFGIDT</sequence>
<keyword evidence="2" id="KW-0442">Lipid degradation</keyword>
<evidence type="ECO:0000256" key="3">
    <source>
        <dbReference type="ARBA" id="ARBA00023098"/>
    </source>
</evidence>
<dbReference type="InParanoid" id="D7FYR7"/>
<evidence type="ECO:0000256" key="1">
    <source>
        <dbReference type="ARBA" id="ARBA00022801"/>
    </source>
</evidence>
<feature type="region of interest" description="Disordered" evidence="4">
    <location>
        <begin position="632"/>
        <end position="674"/>
    </location>
</feature>
<dbReference type="Gene3D" id="3.40.50.1820">
    <property type="entry name" value="alpha/beta hydrolase"/>
    <property type="match status" value="1"/>
</dbReference>
<reference evidence="5 6" key="1">
    <citation type="journal article" date="2010" name="Nature">
        <title>The Ectocarpus genome and the independent evolution of multicellularity in brown algae.</title>
        <authorList>
            <person name="Cock J.M."/>
            <person name="Sterck L."/>
            <person name="Rouze P."/>
            <person name="Scornet D."/>
            <person name="Allen A.E."/>
            <person name="Amoutzias G."/>
            <person name="Anthouard V."/>
            <person name="Artiguenave F."/>
            <person name="Aury J.M."/>
            <person name="Badger J.H."/>
            <person name="Beszteri B."/>
            <person name="Billiau K."/>
            <person name="Bonnet E."/>
            <person name="Bothwell J.H."/>
            <person name="Bowler C."/>
            <person name="Boyen C."/>
            <person name="Brownlee C."/>
            <person name="Carrano C.J."/>
            <person name="Charrier B."/>
            <person name="Cho G.Y."/>
            <person name="Coelho S.M."/>
            <person name="Collen J."/>
            <person name="Corre E."/>
            <person name="Da Silva C."/>
            <person name="Delage L."/>
            <person name="Delaroque N."/>
            <person name="Dittami S.M."/>
            <person name="Doulbeau S."/>
            <person name="Elias M."/>
            <person name="Farnham G."/>
            <person name="Gachon C.M."/>
            <person name="Gschloessl B."/>
            <person name="Heesch S."/>
            <person name="Jabbari K."/>
            <person name="Jubin C."/>
            <person name="Kawai H."/>
            <person name="Kimura K."/>
            <person name="Kloareg B."/>
            <person name="Kupper F.C."/>
            <person name="Lang D."/>
            <person name="Le Bail A."/>
            <person name="Leblanc C."/>
            <person name="Lerouge P."/>
            <person name="Lohr M."/>
            <person name="Lopez P.J."/>
            <person name="Martens C."/>
            <person name="Maumus F."/>
            <person name="Michel G."/>
            <person name="Miranda-Saavedra D."/>
            <person name="Morales J."/>
            <person name="Moreau H."/>
            <person name="Motomura T."/>
            <person name="Nagasato C."/>
            <person name="Napoli C.A."/>
            <person name="Nelson D.R."/>
            <person name="Nyvall-Collen P."/>
            <person name="Peters A.F."/>
            <person name="Pommier C."/>
            <person name="Potin P."/>
            <person name="Poulain J."/>
            <person name="Quesneville H."/>
            <person name="Read B."/>
            <person name="Rensing S.A."/>
            <person name="Ritter A."/>
            <person name="Rousvoal S."/>
            <person name="Samanta M."/>
            <person name="Samson G."/>
            <person name="Schroeder D.C."/>
            <person name="Segurens B."/>
            <person name="Strittmatter M."/>
            <person name="Tonon T."/>
            <person name="Tregear J.W."/>
            <person name="Valentin K."/>
            <person name="von Dassow P."/>
            <person name="Yamagishi T."/>
            <person name="Van de Peer Y."/>
            <person name="Wincker P."/>
        </authorList>
    </citation>
    <scope>NUCLEOTIDE SEQUENCE [LARGE SCALE GENOMIC DNA]</scope>
    <source>
        <strain evidence="6">Ec32 / CCAP1310/4</strain>
    </source>
</reference>
<dbReference type="PANTHER" id="PTHR45792:SF8">
    <property type="entry name" value="DIACYLGLYCEROL LIPASE-ALPHA"/>
    <property type="match status" value="1"/>
</dbReference>
<organism evidence="5 6">
    <name type="scientific">Ectocarpus siliculosus</name>
    <name type="common">Brown alga</name>
    <name type="synonym">Conferva siliculosa</name>
    <dbReference type="NCBI Taxonomy" id="2880"/>
    <lineage>
        <taxon>Eukaryota</taxon>
        <taxon>Sar</taxon>
        <taxon>Stramenopiles</taxon>
        <taxon>Ochrophyta</taxon>
        <taxon>PX clade</taxon>
        <taxon>Phaeophyceae</taxon>
        <taxon>Ectocarpales</taxon>
        <taxon>Ectocarpaceae</taxon>
        <taxon>Ectocarpus</taxon>
    </lineage>
</organism>
<feature type="compositionally biased region" description="Gly residues" evidence="4">
    <location>
        <begin position="451"/>
        <end position="467"/>
    </location>
</feature>
<proteinExistence type="predicted"/>
<keyword evidence="6" id="KW-1185">Reference proteome</keyword>
<evidence type="ECO:0000313" key="6">
    <source>
        <dbReference type="Proteomes" id="UP000002630"/>
    </source>
</evidence>
<dbReference type="AlphaFoldDB" id="D7FYR7"/>
<feature type="compositionally biased region" description="Low complexity" evidence="4">
    <location>
        <begin position="263"/>
        <end position="281"/>
    </location>
</feature>
<dbReference type="OrthoDB" id="438440at2759"/>
<dbReference type="EMBL" id="FN648542">
    <property type="protein sequence ID" value="CBJ26559.1"/>
    <property type="molecule type" value="Genomic_DNA"/>
</dbReference>
<feature type="compositionally biased region" description="Polar residues" evidence="4">
    <location>
        <begin position="88"/>
        <end position="98"/>
    </location>
</feature>
<gene>
    <name evidence="5" type="ORF">Esi_0035_0012</name>
</gene>
<protein>
    <submittedName>
        <fullName evidence="5">Uncharacterized protein</fullName>
    </submittedName>
</protein>
<name>D7FYR7_ECTSI</name>
<dbReference type="InterPro" id="IPR029058">
    <property type="entry name" value="AB_hydrolase_fold"/>
</dbReference>
<feature type="compositionally biased region" description="Gly residues" evidence="4">
    <location>
        <begin position="147"/>
        <end position="158"/>
    </location>
</feature>
<dbReference type="GO" id="GO:0016298">
    <property type="term" value="F:lipase activity"/>
    <property type="evidence" value="ECO:0007669"/>
    <property type="project" value="TreeGrafter"/>
</dbReference>
<dbReference type="EMBL" id="FN649758">
    <property type="protein sequence ID" value="CBJ26559.1"/>
    <property type="molecule type" value="Genomic_DNA"/>
</dbReference>
<evidence type="ECO:0000256" key="2">
    <source>
        <dbReference type="ARBA" id="ARBA00022963"/>
    </source>
</evidence>
<evidence type="ECO:0000256" key="4">
    <source>
        <dbReference type="SAM" id="MobiDB-lite"/>
    </source>
</evidence>
<feature type="region of interest" description="Disordered" evidence="4">
    <location>
        <begin position="75"/>
        <end position="183"/>
    </location>
</feature>
<feature type="compositionally biased region" description="Low complexity" evidence="4">
    <location>
        <begin position="117"/>
        <end position="132"/>
    </location>
</feature>
<feature type="region of interest" description="Disordered" evidence="4">
    <location>
        <begin position="261"/>
        <end position="298"/>
    </location>
</feature>
<dbReference type="eggNOG" id="KOG2088">
    <property type="taxonomic scope" value="Eukaryota"/>
</dbReference>
<dbReference type="InterPro" id="IPR052214">
    <property type="entry name" value="DAG_Lipase-Related"/>
</dbReference>